<dbReference type="OrthoDB" id="2730350at2759"/>
<evidence type="ECO:0000256" key="1">
    <source>
        <dbReference type="SAM" id="SignalP"/>
    </source>
</evidence>
<feature type="signal peptide" evidence="1">
    <location>
        <begin position="1"/>
        <end position="21"/>
    </location>
</feature>
<proteinExistence type="predicted"/>
<sequence>MHISLPTLALALTTIIPPALSAICYPATSTPGKNCASKSSIKDFYSVQYCNFRWDTLYGDWDYFASANASEVVRASVGKTGTFESIEACLDGFKDVVETCHGVSQGGVLVQEGGNVSLNVHFCDW</sequence>
<dbReference type="InterPro" id="IPR048508">
    <property type="entry name" value="LDL"/>
</dbReference>
<dbReference type="Pfam" id="PF21691">
    <property type="entry name" value="LDL"/>
    <property type="match status" value="1"/>
</dbReference>
<name>A0A319CTV8_9EURO</name>
<reference evidence="2 3" key="1">
    <citation type="submission" date="2018-02" db="EMBL/GenBank/DDBJ databases">
        <title>The genomes of Aspergillus section Nigri reveals drivers in fungal speciation.</title>
        <authorList>
            <consortium name="DOE Joint Genome Institute"/>
            <person name="Vesth T.C."/>
            <person name="Nybo J."/>
            <person name="Theobald S."/>
            <person name="Brandl J."/>
            <person name="Frisvad J.C."/>
            <person name="Nielsen K.F."/>
            <person name="Lyhne E.K."/>
            <person name="Kogle M.E."/>
            <person name="Kuo A."/>
            <person name="Riley R."/>
            <person name="Clum A."/>
            <person name="Nolan M."/>
            <person name="Lipzen A."/>
            <person name="Salamov A."/>
            <person name="Henrissat B."/>
            <person name="Wiebenga A."/>
            <person name="De vries R.P."/>
            <person name="Grigoriev I.V."/>
            <person name="Mortensen U.H."/>
            <person name="Andersen M.R."/>
            <person name="Baker S.E."/>
        </authorList>
    </citation>
    <scope>NUCLEOTIDE SEQUENCE [LARGE SCALE GENOMIC DNA]</scope>
    <source>
        <strain evidence="2 3">CBS 707.79</strain>
    </source>
</reference>
<protein>
    <recommendedName>
        <fullName evidence="4">Ecp2 effector protein domain-containing protein</fullName>
    </recommendedName>
</protein>
<evidence type="ECO:0000313" key="2">
    <source>
        <dbReference type="EMBL" id="PYH87821.1"/>
    </source>
</evidence>
<dbReference type="CDD" id="cd22811">
    <property type="entry name" value="agbl-like"/>
    <property type="match status" value="1"/>
</dbReference>
<dbReference type="VEuPathDB" id="FungiDB:BO71DRAFT_159088"/>
<evidence type="ECO:0008006" key="4">
    <source>
        <dbReference type="Google" id="ProtNLM"/>
    </source>
</evidence>
<accession>A0A319CTV8</accession>
<feature type="chain" id="PRO_5016242323" description="Ecp2 effector protein domain-containing protein" evidence="1">
    <location>
        <begin position="22"/>
        <end position="125"/>
    </location>
</feature>
<dbReference type="Proteomes" id="UP000247810">
    <property type="component" value="Unassembled WGS sequence"/>
</dbReference>
<dbReference type="EMBL" id="KZ826165">
    <property type="protein sequence ID" value="PYH87821.1"/>
    <property type="molecule type" value="Genomic_DNA"/>
</dbReference>
<gene>
    <name evidence="2" type="ORF">BO71DRAFT_159088</name>
</gene>
<keyword evidence="1" id="KW-0732">Signal</keyword>
<organism evidence="2 3">
    <name type="scientific">Aspergillus ellipticus CBS 707.79</name>
    <dbReference type="NCBI Taxonomy" id="1448320"/>
    <lineage>
        <taxon>Eukaryota</taxon>
        <taxon>Fungi</taxon>
        <taxon>Dikarya</taxon>
        <taxon>Ascomycota</taxon>
        <taxon>Pezizomycotina</taxon>
        <taxon>Eurotiomycetes</taxon>
        <taxon>Eurotiomycetidae</taxon>
        <taxon>Eurotiales</taxon>
        <taxon>Aspergillaceae</taxon>
        <taxon>Aspergillus</taxon>
        <taxon>Aspergillus subgen. Circumdati</taxon>
    </lineage>
</organism>
<keyword evidence="3" id="KW-1185">Reference proteome</keyword>
<evidence type="ECO:0000313" key="3">
    <source>
        <dbReference type="Proteomes" id="UP000247810"/>
    </source>
</evidence>
<dbReference type="AlphaFoldDB" id="A0A319CTV8"/>